<dbReference type="EMBL" id="QPMM01000006">
    <property type="protein sequence ID" value="RFS22796.1"/>
    <property type="molecule type" value="Genomic_DNA"/>
</dbReference>
<keyword evidence="2" id="KW-1185">Reference proteome</keyword>
<dbReference type="RefSeq" id="WP_116976189.1">
    <property type="nucleotide sequence ID" value="NZ_QPMM01000006.1"/>
</dbReference>
<comment type="caution">
    <text evidence="1">The sequence shown here is derived from an EMBL/GenBank/DDBJ whole genome shotgun (WGS) entry which is preliminary data.</text>
</comment>
<protein>
    <submittedName>
        <fullName evidence="1">Uncharacterized protein</fullName>
    </submittedName>
</protein>
<evidence type="ECO:0000313" key="2">
    <source>
        <dbReference type="Proteomes" id="UP000260644"/>
    </source>
</evidence>
<dbReference type="Proteomes" id="UP000260644">
    <property type="component" value="Unassembled WGS sequence"/>
</dbReference>
<reference evidence="1 2" key="1">
    <citation type="submission" date="2018-07" db="EMBL/GenBank/DDBJ databases">
        <title>Chitinophaga K2CV101002-2 sp. nov., isolated from a monsoon evergreen broad-leaved forest soil.</title>
        <authorList>
            <person name="Lv Y."/>
        </authorList>
    </citation>
    <scope>NUCLEOTIDE SEQUENCE [LARGE SCALE GENOMIC DNA]</scope>
    <source>
        <strain evidence="1 2">GDMCC 1.1288</strain>
    </source>
</reference>
<dbReference type="OrthoDB" id="680263at2"/>
<gene>
    <name evidence="1" type="ORF">DVR12_13485</name>
</gene>
<name>A0A3E1YAX9_9BACT</name>
<sequence>MTIKKILLLSIVLLSIGISVFAFRKYKTPAEMKCAKAVTYSEMAYVQFKKAYRANSEEVAQRLIKKGLDQIKEASVYAVQCECTTSETYALTAYTIARKASEAATMDELKPQIKKAMDLSMDAMHAAQKCNK</sequence>
<evidence type="ECO:0000313" key="1">
    <source>
        <dbReference type="EMBL" id="RFS22796.1"/>
    </source>
</evidence>
<organism evidence="1 2">
    <name type="scientific">Chitinophaga silvatica</name>
    <dbReference type="NCBI Taxonomy" id="2282649"/>
    <lineage>
        <taxon>Bacteria</taxon>
        <taxon>Pseudomonadati</taxon>
        <taxon>Bacteroidota</taxon>
        <taxon>Chitinophagia</taxon>
        <taxon>Chitinophagales</taxon>
        <taxon>Chitinophagaceae</taxon>
        <taxon>Chitinophaga</taxon>
    </lineage>
</organism>
<dbReference type="AlphaFoldDB" id="A0A3E1YAX9"/>
<accession>A0A3E1YAX9</accession>
<proteinExistence type="predicted"/>